<keyword evidence="5 13" id="KW-0926">Vacuole</keyword>
<dbReference type="InterPro" id="IPR044880">
    <property type="entry name" value="NCX_ion-bd_dom_sf"/>
</dbReference>
<keyword evidence="17" id="KW-1185">Reference proteome</keyword>
<comment type="subcellular location">
    <subcellularLocation>
        <location evidence="1">Vacuole membrane</location>
        <topology evidence="1">Multi-pass membrane protein</topology>
    </subcellularLocation>
</comment>
<keyword evidence="8 13" id="KW-0106">Calcium</keyword>
<keyword evidence="6 13" id="KW-0109">Calcium transport</keyword>
<keyword evidence="3 13" id="KW-0813">Transport</keyword>
<keyword evidence="11 13" id="KW-0472">Membrane</keyword>
<dbReference type="InterPro" id="IPR004713">
    <property type="entry name" value="CaH_exchang"/>
</dbReference>
<feature type="transmembrane region" description="Helical" evidence="13">
    <location>
        <begin position="338"/>
        <end position="358"/>
    </location>
</feature>
<feature type="transmembrane region" description="Helical" evidence="13">
    <location>
        <begin position="254"/>
        <end position="272"/>
    </location>
</feature>
<evidence type="ECO:0000256" key="13">
    <source>
        <dbReference type="RuleBase" id="RU365028"/>
    </source>
</evidence>
<keyword evidence="9 13" id="KW-1133">Transmembrane helix</keyword>
<feature type="transmembrane region" description="Helical" evidence="13">
    <location>
        <begin position="412"/>
        <end position="429"/>
    </location>
</feature>
<dbReference type="InterPro" id="IPR004837">
    <property type="entry name" value="NaCa_Exmemb"/>
</dbReference>
<evidence type="ECO:0000256" key="7">
    <source>
        <dbReference type="ARBA" id="ARBA00022692"/>
    </source>
</evidence>
<gene>
    <name evidence="16" type="ORF">LUZ63_014729</name>
</gene>
<organism evidence="16 17">
    <name type="scientific">Rhynchospora breviuscula</name>
    <dbReference type="NCBI Taxonomy" id="2022672"/>
    <lineage>
        <taxon>Eukaryota</taxon>
        <taxon>Viridiplantae</taxon>
        <taxon>Streptophyta</taxon>
        <taxon>Embryophyta</taxon>
        <taxon>Tracheophyta</taxon>
        <taxon>Spermatophyta</taxon>
        <taxon>Magnoliopsida</taxon>
        <taxon>Liliopsida</taxon>
        <taxon>Poales</taxon>
        <taxon>Cyperaceae</taxon>
        <taxon>Cyperoideae</taxon>
        <taxon>Rhynchosporeae</taxon>
        <taxon>Rhynchospora</taxon>
    </lineage>
</organism>
<dbReference type="Gene3D" id="1.20.1420.30">
    <property type="entry name" value="NCX, central ion-binding region"/>
    <property type="match status" value="2"/>
</dbReference>
<dbReference type="InterPro" id="IPR004798">
    <property type="entry name" value="CAX-like"/>
</dbReference>
<protein>
    <recommendedName>
        <fullName evidence="13">Vacuolar cation/proton exchanger</fullName>
    </recommendedName>
</protein>
<feature type="transmembrane region" description="Helical" evidence="13">
    <location>
        <begin position="88"/>
        <end position="109"/>
    </location>
</feature>
<feature type="transmembrane region" description="Helical" evidence="13">
    <location>
        <begin position="180"/>
        <end position="201"/>
    </location>
</feature>
<evidence type="ECO:0000259" key="15">
    <source>
        <dbReference type="Pfam" id="PF01699"/>
    </source>
</evidence>
<dbReference type="OrthoDB" id="1699231at2759"/>
<feature type="transmembrane region" description="Helical" evidence="13">
    <location>
        <begin position="435"/>
        <end position="455"/>
    </location>
</feature>
<evidence type="ECO:0000256" key="8">
    <source>
        <dbReference type="ARBA" id="ARBA00022837"/>
    </source>
</evidence>
<comment type="function">
    <text evidence="12 13">Vacuolar cation/proton exchanger (CAX). Translocates Ca(2+) and other metal ions into vacuoles using the proton gradient formed by H(+)-ATPase and H(+)-pyrophosphatase.</text>
</comment>
<keyword evidence="4 13" id="KW-0050">Antiport</keyword>
<accession>A0A9Q0CBJ7</accession>
<evidence type="ECO:0000256" key="9">
    <source>
        <dbReference type="ARBA" id="ARBA00022989"/>
    </source>
</evidence>
<evidence type="ECO:0000256" key="11">
    <source>
        <dbReference type="ARBA" id="ARBA00023136"/>
    </source>
</evidence>
<feature type="region of interest" description="Disordered" evidence="14">
    <location>
        <begin position="27"/>
        <end position="49"/>
    </location>
</feature>
<name>A0A9Q0CBJ7_9POAL</name>
<feature type="domain" description="Sodium/calcium exchanger membrane region" evidence="15">
    <location>
        <begin position="310"/>
        <end position="452"/>
    </location>
</feature>
<comment type="caution">
    <text evidence="16">The sequence shown here is derived from an EMBL/GenBank/DDBJ whole genome shotgun (WGS) entry which is preliminary data.</text>
</comment>
<evidence type="ECO:0000256" key="10">
    <source>
        <dbReference type="ARBA" id="ARBA00023065"/>
    </source>
</evidence>
<evidence type="ECO:0000256" key="4">
    <source>
        <dbReference type="ARBA" id="ARBA00022449"/>
    </source>
</evidence>
<evidence type="ECO:0000313" key="16">
    <source>
        <dbReference type="EMBL" id="KAJ1690574.1"/>
    </source>
</evidence>
<feature type="transmembrane region" description="Helical" evidence="13">
    <location>
        <begin position="147"/>
        <end position="168"/>
    </location>
</feature>
<proteinExistence type="inferred from homology"/>
<keyword evidence="7 13" id="KW-0812">Transmembrane</keyword>
<sequence length="492" mass="53867">MASYEGISEEPHRSLEAGTLHRKFSYPNGRIETTSTDSGPHKPLSRRGRTALSLSATSLRKKSDVADTVLAKIPCGGLRGVLMNLQEIFLNTKVSFLFVFVIVAFVLYFLNLNQGWVFAASLLGLVPLAERLSFLTEQLALYTGPTIGGLLNATCGNATELIISLFALHKGEIEVVKWSLLGSILSNLLLVLGSSLFAGGIKNLGKAQNYDKKESDVGIGLLFVGGLCHLLAVVYTYAYATVETDFFPSNRLEMSRVCCIFMLIAYGMHLFFQLKTHSQLFDDPQDVNALVDDGDDAVGEEEPVLTWWSAFAWLVFMTVLVAVLSEFIVNTIQEASQYWGLSISFTSIILLPIVGNAAEHAGAVMFAVKSKLDITLGVALGSATQISMFVIPVSVIVAWIMGVDMDLDFKMLETGSLLMTILVTALVLQDGTSNYMKGAILLFCYVIIAVCFLAVKIPTSKSSLLCIFIFLAILLSYHYWVYCMLKLFSLKP</sequence>
<dbReference type="FunFam" id="1.20.1420.30:FF:000008">
    <property type="entry name" value="Vacuolar cation/proton exchanger"/>
    <property type="match status" value="1"/>
</dbReference>
<dbReference type="GO" id="GO:0015369">
    <property type="term" value="F:calcium:proton antiporter activity"/>
    <property type="evidence" value="ECO:0007669"/>
    <property type="project" value="UniProtKB-UniRule"/>
</dbReference>
<feature type="transmembrane region" description="Helical" evidence="13">
    <location>
        <begin position="310"/>
        <end position="329"/>
    </location>
</feature>
<dbReference type="NCBIfam" id="TIGR00846">
    <property type="entry name" value="caca2"/>
    <property type="match status" value="1"/>
</dbReference>
<evidence type="ECO:0000313" key="17">
    <source>
        <dbReference type="Proteomes" id="UP001151287"/>
    </source>
</evidence>
<dbReference type="EMBL" id="JAMQYH010000004">
    <property type="protein sequence ID" value="KAJ1690574.1"/>
    <property type="molecule type" value="Genomic_DNA"/>
</dbReference>
<dbReference type="AlphaFoldDB" id="A0A9Q0CBJ7"/>
<evidence type="ECO:0000256" key="14">
    <source>
        <dbReference type="SAM" id="MobiDB-lite"/>
    </source>
</evidence>
<feature type="domain" description="Sodium/calcium exchanger membrane region" evidence="15">
    <location>
        <begin position="116"/>
        <end position="274"/>
    </location>
</feature>
<dbReference type="Pfam" id="PF01699">
    <property type="entry name" value="Na_Ca_ex"/>
    <property type="match status" value="2"/>
</dbReference>
<evidence type="ECO:0000256" key="3">
    <source>
        <dbReference type="ARBA" id="ARBA00022448"/>
    </source>
</evidence>
<dbReference type="GO" id="GO:0006874">
    <property type="term" value="P:intracellular calcium ion homeostasis"/>
    <property type="evidence" value="ECO:0007669"/>
    <property type="project" value="TreeGrafter"/>
</dbReference>
<keyword evidence="10 13" id="KW-0406">Ion transport</keyword>
<dbReference type="PANTHER" id="PTHR31503:SF1">
    <property type="entry name" value="VACUOLAR CATION_PROTON EXCHANGER 3"/>
    <property type="match status" value="1"/>
</dbReference>
<comment type="similarity">
    <text evidence="2">Belongs to the Ca(2+):cation antiporter (CaCA) (TC 2.A.19) family. Cation/proton exchanger (CAX) subfamily.</text>
</comment>
<evidence type="ECO:0000256" key="12">
    <source>
        <dbReference type="ARBA" id="ARBA00025327"/>
    </source>
</evidence>
<evidence type="ECO:0000256" key="1">
    <source>
        <dbReference type="ARBA" id="ARBA00004128"/>
    </source>
</evidence>
<dbReference type="GO" id="GO:0009705">
    <property type="term" value="C:plant-type vacuole membrane"/>
    <property type="evidence" value="ECO:0007669"/>
    <property type="project" value="TreeGrafter"/>
</dbReference>
<dbReference type="Proteomes" id="UP001151287">
    <property type="component" value="Unassembled WGS sequence"/>
</dbReference>
<feature type="transmembrane region" description="Helical" evidence="13">
    <location>
        <begin position="378"/>
        <end position="400"/>
    </location>
</feature>
<evidence type="ECO:0000256" key="5">
    <source>
        <dbReference type="ARBA" id="ARBA00022554"/>
    </source>
</evidence>
<dbReference type="PANTHER" id="PTHR31503">
    <property type="entry name" value="VACUOLAR CALCIUM ION TRANSPORTER"/>
    <property type="match status" value="1"/>
</dbReference>
<feature type="transmembrane region" description="Helical" evidence="13">
    <location>
        <begin position="462"/>
        <end position="482"/>
    </location>
</feature>
<evidence type="ECO:0000256" key="6">
    <source>
        <dbReference type="ARBA" id="ARBA00022568"/>
    </source>
</evidence>
<dbReference type="NCBIfam" id="TIGR00378">
    <property type="entry name" value="cax"/>
    <property type="match status" value="1"/>
</dbReference>
<feature type="transmembrane region" description="Helical" evidence="13">
    <location>
        <begin position="221"/>
        <end position="242"/>
    </location>
</feature>
<reference evidence="16" key="1">
    <citation type="journal article" date="2022" name="Cell">
        <title>Repeat-based holocentromeres influence genome architecture and karyotype evolution.</title>
        <authorList>
            <person name="Hofstatter P.G."/>
            <person name="Thangavel G."/>
            <person name="Lux T."/>
            <person name="Neumann P."/>
            <person name="Vondrak T."/>
            <person name="Novak P."/>
            <person name="Zhang M."/>
            <person name="Costa L."/>
            <person name="Castellani M."/>
            <person name="Scott A."/>
            <person name="Toegelov H."/>
            <person name="Fuchs J."/>
            <person name="Mata-Sucre Y."/>
            <person name="Dias Y."/>
            <person name="Vanzela A.L.L."/>
            <person name="Huettel B."/>
            <person name="Almeida C.C.S."/>
            <person name="Simkova H."/>
            <person name="Souza G."/>
            <person name="Pedrosa-Harand A."/>
            <person name="Macas J."/>
            <person name="Mayer K.F.X."/>
            <person name="Houben A."/>
            <person name="Marques A."/>
        </authorList>
    </citation>
    <scope>NUCLEOTIDE SEQUENCE</scope>
    <source>
        <strain evidence="16">RhyBre1mFocal</strain>
    </source>
</reference>
<evidence type="ECO:0000256" key="2">
    <source>
        <dbReference type="ARBA" id="ARBA00008248"/>
    </source>
</evidence>